<feature type="compositionally biased region" description="Acidic residues" evidence="1">
    <location>
        <begin position="137"/>
        <end position="151"/>
    </location>
</feature>
<name>A0A7S3L5D9_9STRA</name>
<organism evidence="2">
    <name type="scientific">Amphora coffeiformis</name>
    <dbReference type="NCBI Taxonomy" id="265554"/>
    <lineage>
        <taxon>Eukaryota</taxon>
        <taxon>Sar</taxon>
        <taxon>Stramenopiles</taxon>
        <taxon>Ochrophyta</taxon>
        <taxon>Bacillariophyta</taxon>
        <taxon>Bacillariophyceae</taxon>
        <taxon>Bacillariophycidae</taxon>
        <taxon>Thalassiophysales</taxon>
        <taxon>Catenulaceae</taxon>
        <taxon>Amphora</taxon>
    </lineage>
</organism>
<evidence type="ECO:0000256" key="1">
    <source>
        <dbReference type="SAM" id="MobiDB-lite"/>
    </source>
</evidence>
<dbReference type="AlphaFoldDB" id="A0A7S3L5D9"/>
<feature type="region of interest" description="Disordered" evidence="1">
    <location>
        <begin position="119"/>
        <end position="173"/>
    </location>
</feature>
<evidence type="ECO:0000313" key="2">
    <source>
        <dbReference type="EMBL" id="CAE0412520.1"/>
    </source>
</evidence>
<sequence>MVATKTPPFKNTDKDDTTPVIRHQTIILRKNPAIPYTRLEDNGEEDVARALAFDAVTTFTPILTSSRKTTAPEEKGLDEAADDSLTKGIAGLSIGGAALTTPKKKSSISEKEMAAIVPDKVASAASQATTNKKQKDDDDDWIAPTESEDSESVSTKTSSDYIDSDADDDLDWDVHDTHNEFRLKDFYSPENATGSFHYAVLSPEKGVTINVRRSSRNSFGSRNSFSSPIVNNSKKE</sequence>
<proteinExistence type="predicted"/>
<accession>A0A7S3L5D9</accession>
<reference evidence="2" key="1">
    <citation type="submission" date="2021-01" db="EMBL/GenBank/DDBJ databases">
        <authorList>
            <person name="Corre E."/>
            <person name="Pelletier E."/>
            <person name="Niang G."/>
            <person name="Scheremetjew M."/>
            <person name="Finn R."/>
            <person name="Kale V."/>
            <person name="Holt S."/>
            <person name="Cochrane G."/>
            <person name="Meng A."/>
            <person name="Brown T."/>
            <person name="Cohen L."/>
        </authorList>
    </citation>
    <scope>NUCLEOTIDE SEQUENCE</scope>
    <source>
        <strain evidence="2">CCMP127</strain>
    </source>
</reference>
<dbReference type="EMBL" id="HBIM01011879">
    <property type="protein sequence ID" value="CAE0412520.1"/>
    <property type="molecule type" value="Transcribed_RNA"/>
</dbReference>
<feature type="compositionally biased region" description="Acidic residues" evidence="1">
    <location>
        <begin position="162"/>
        <end position="171"/>
    </location>
</feature>
<protein>
    <submittedName>
        <fullName evidence="2">Uncharacterized protein</fullName>
    </submittedName>
</protein>
<feature type="region of interest" description="Disordered" evidence="1">
    <location>
        <begin position="213"/>
        <end position="236"/>
    </location>
</feature>
<gene>
    <name evidence="2" type="ORF">ACOF00016_LOCUS9783</name>
</gene>
<feature type="compositionally biased region" description="Low complexity" evidence="1">
    <location>
        <begin position="216"/>
        <end position="227"/>
    </location>
</feature>